<evidence type="ECO:0000259" key="5">
    <source>
        <dbReference type="PROSITE" id="PS50977"/>
    </source>
</evidence>
<dbReference type="GO" id="GO:0003700">
    <property type="term" value="F:DNA-binding transcription factor activity"/>
    <property type="evidence" value="ECO:0007669"/>
    <property type="project" value="TreeGrafter"/>
</dbReference>
<dbReference type="PANTHER" id="PTHR30055">
    <property type="entry name" value="HTH-TYPE TRANSCRIPTIONAL REGULATOR RUTR"/>
    <property type="match status" value="1"/>
</dbReference>
<evidence type="ECO:0000256" key="2">
    <source>
        <dbReference type="ARBA" id="ARBA00023125"/>
    </source>
</evidence>
<evidence type="ECO:0000256" key="1">
    <source>
        <dbReference type="ARBA" id="ARBA00023015"/>
    </source>
</evidence>
<dbReference type="PRINTS" id="PR00455">
    <property type="entry name" value="HTHTETR"/>
</dbReference>
<dbReference type="AlphaFoldDB" id="A0A5C8USS6"/>
<keyword evidence="7" id="KW-1185">Reference proteome</keyword>
<evidence type="ECO:0000313" key="7">
    <source>
        <dbReference type="Proteomes" id="UP000321379"/>
    </source>
</evidence>
<protein>
    <submittedName>
        <fullName evidence="6">Mycofactocin system transcriptional regulator</fullName>
    </submittedName>
</protein>
<sequence>MGRQPSTSHAELSHVALELFRVRGFDRTTVDDIVAAAGIGRRTFFRYFPSKNDLPWGDFETLLERMREHLASLPSDLPLVEALCASVIEFNRLPASEIPYHRERMELLLHVPSLLAHSTLRYASWRQVVAEFVADRLQVPEDSLEPQAIAWAFLAVSLSAYEQWLKTEDADLLELLAAAFRTLDSAFRLREHG</sequence>
<dbReference type="Gene3D" id="1.10.357.10">
    <property type="entry name" value="Tetracycline Repressor, domain 2"/>
    <property type="match status" value="1"/>
</dbReference>
<proteinExistence type="predicted"/>
<name>A0A5C8USS6_9MICO</name>
<dbReference type="PROSITE" id="PS01081">
    <property type="entry name" value="HTH_TETR_1"/>
    <property type="match status" value="1"/>
</dbReference>
<keyword evidence="3" id="KW-0804">Transcription</keyword>
<dbReference type="PROSITE" id="PS50977">
    <property type="entry name" value="HTH_TETR_2"/>
    <property type="match status" value="1"/>
</dbReference>
<dbReference type="Pfam" id="PF00440">
    <property type="entry name" value="TetR_N"/>
    <property type="match status" value="1"/>
</dbReference>
<dbReference type="NCBIfam" id="TIGR03968">
    <property type="entry name" value="mycofact_TetR"/>
    <property type="match status" value="1"/>
</dbReference>
<evidence type="ECO:0000313" key="6">
    <source>
        <dbReference type="EMBL" id="TXN31634.1"/>
    </source>
</evidence>
<evidence type="ECO:0000256" key="4">
    <source>
        <dbReference type="PROSITE-ProRule" id="PRU00335"/>
    </source>
</evidence>
<dbReference type="InterPro" id="IPR023851">
    <property type="entry name" value="Tscrpt_reg_TetR-type"/>
</dbReference>
<dbReference type="GO" id="GO:0000976">
    <property type="term" value="F:transcription cis-regulatory region binding"/>
    <property type="evidence" value="ECO:0007669"/>
    <property type="project" value="TreeGrafter"/>
</dbReference>
<gene>
    <name evidence="6" type="primary">mftR</name>
    <name evidence="6" type="ORF">FVP33_07275</name>
</gene>
<comment type="caution">
    <text evidence="6">The sequence shown here is derived from an EMBL/GenBank/DDBJ whole genome shotgun (WGS) entry which is preliminary data.</text>
</comment>
<dbReference type="InterPro" id="IPR009057">
    <property type="entry name" value="Homeodomain-like_sf"/>
</dbReference>
<evidence type="ECO:0000256" key="3">
    <source>
        <dbReference type="ARBA" id="ARBA00023163"/>
    </source>
</evidence>
<dbReference type="InterPro" id="IPR023772">
    <property type="entry name" value="DNA-bd_HTH_TetR-type_CS"/>
</dbReference>
<dbReference type="PANTHER" id="PTHR30055:SF238">
    <property type="entry name" value="MYCOFACTOCIN BIOSYNTHESIS TRANSCRIPTIONAL REGULATOR MFTR-RELATED"/>
    <property type="match status" value="1"/>
</dbReference>
<feature type="domain" description="HTH tetR-type" evidence="5">
    <location>
        <begin position="6"/>
        <end position="66"/>
    </location>
</feature>
<dbReference type="EMBL" id="VRMG01000005">
    <property type="protein sequence ID" value="TXN31634.1"/>
    <property type="molecule type" value="Genomic_DNA"/>
</dbReference>
<reference evidence="6 7" key="1">
    <citation type="submission" date="2019-08" db="EMBL/GenBank/DDBJ databases">
        <title>Bacterial whole genome sequence for Glaciihabitans sp. CHu50b-6-2.</title>
        <authorList>
            <person name="Jin L."/>
        </authorList>
    </citation>
    <scope>NUCLEOTIDE SEQUENCE [LARGE SCALE GENOMIC DNA]</scope>
    <source>
        <strain evidence="6 7">CHu50b-6-2</strain>
    </source>
</reference>
<dbReference type="Pfam" id="PF17754">
    <property type="entry name" value="TetR_C_14"/>
    <property type="match status" value="1"/>
</dbReference>
<organism evidence="6 7">
    <name type="scientific">Lacisediminihabitans profunda</name>
    <dbReference type="NCBI Taxonomy" id="2594790"/>
    <lineage>
        <taxon>Bacteria</taxon>
        <taxon>Bacillati</taxon>
        <taxon>Actinomycetota</taxon>
        <taxon>Actinomycetes</taxon>
        <taxon>Micrococcales</taxon>
        <taxon>Microbacteriaceae</taxon>
        <taxon>Lacisediminihabitans</taxon>
    </lineage>
</organism>
<dbReference type="Gene3D" id="1.10.10.60">
    <property type="entry name" value="Homeodomain-like"/>
    <property type="match status" value="1"/>
</dbReference>
<dbReference type="InterPro" id="IPR001647">
    <property type="entry name" value="HTH_TetR"/>
</dbReference>
<feature type="DNA-binding region" description="H-T-H motif" evidence="4">
    <location>
        <begin position="29"/>
        <end position="48"/>
    </location>
</feature>
<dbReference type="InterPro" id="IPR050109">
    <property type="entry name" value="HTH-type_TetR-like_transc_reg"/>
</dbReference>
<dbReference type="Proteomes" id="UP000321379">
    <property type="component" value="Unassembled WGS sequence"/>
</dbReference>
<keyword evidence="1" id="KW-0805">Transcription regulation</keyword>
<accession>A0A5C8USS6</accession>
<dbReference type="InterPro" id="IPR041347">
    <property type="entry name" value="MftR_C"/>
</dbReference>
<dbReference type="SUPFAM" id="SSF46689">
    <property type="entry name" value="Homeodomain-like"/>
    <property type="match status" value="1"/>
</dbReference>
<keyword evidence="2 4" id="KW-0238">DNA-binding</keyword>